<dbReference type="EMBL" id="BMUT01000004">
    <property type="protein sequence ID" value="GGX77346.1"/>
    <property type="molecule type" value="Genomic_DNA"/>
</dbReference>
<keyword evidence="1 5" id="KW-0963">Cytoplasm</keyword>
<reference evidence="8" key="1">
    <citation type="journal article" date="2019" name="Int. J. Syst. Evol. Microbiol.">
        <title>The Global Catalogue of Microorganisms (GCM) 10K type strain sequencing project: providing services to taxonomists for standard genome sequencing and annotation.</title>
        <authorList>
            <consortium name="The Broad Institute Genomics Platform"/>
            <consortium name="The Broad Institute Genome Sequencing Center for Infectious Disease"/>
            <person name="Wu L."/>
            <person name="Ma J."/>
        </authorList>
    </citation>
    <scope>NUCLEOTIDE SEQUENCE [LARGE SCALE GENOMIC DNA]</scope>
    <source>
        <strain evidence="8">JCM 4586</strain>
    </source>
</reference>
<dbReference type="Pfam" id="PF13649">
    <property type="entry name" value="Methyltransf_25"/>
    <property type="match status" value="1"/>
</dbReference>
<comment type="catalytic activity">
    <reaction evidence="5">
        <text>trans-aconitate + S-adenosyl-L-methionine = (E)-3-(methoxycarbonyl)pent-2-enedioate + S-adenosyl-L-homocysteine</text>
        <dbReference type="Rhea" id="RHEA:14969"/>
        <dbReference type="ChEBI" id="CHEBI:15708"/>
        <dbReference type="ChEBI" id="CHEBI:57470"/>
        <dbReference type="ChEBI" id="CHEBI:57856"/>
        <dbReference type="ChEBI" id="CHEBI:59789"/>
        <dbReference type="EC" id="2.1.1.144"/>
    </reaction>
</comment>
<organism evidence="7 8">
    <name type="scientific">Streptomyces hiroshimensis</name>
    <dbReference type="NCBI Taxonomy" id="66424"/>
    <lineage>
        <taxon>Bacteria</taxon>
        <taxon>Bacillati</taxon>
        <taxon>Actinomycetota</taxon>
        <taxon>Actinomycetes</taxon>
        <taxon>Kitasatosporales</taxon>
        <taxon>Streptomycetaceae</taxon>
        <taxon>Streptomyces</taxon>
    </lineage>
</organism>
<dbReference type="RefSeq" id="WP_190021610.1">
    <property type="nucleotide sequence ID" value="NZ_BMUT01000004.1"/>
</dbReference>
<dbReference type="InterPro" id="IPR023149">
    <property type="entry name" value="Trans_acon_MeTrfase_C"/>
</dbReference>
<evidence type="ECO:0000256" key="5">
    <source>
        <dbReference type="HAMAP-Rule" id="MF_00560"/>
    </source>
</evidence>
<evidence type="ECO:0000256" key="2">
    <source>
        <dbReference type="ARBA" id="ARBA00022603"/>
    </source>
</evidence>
<dbReference type="Gene3D" id="3.40.50.150">
    <property type="entry name" value="Vaccinia Virus protein VP39"/>
    <property type="match status" value="1"/>
</dbReference>
<comment type="caution">
    <text evidence="7">The sequence shown here is derived from an EMBL/GenBank/DDBJ whole genome shotgun (WGS) entry which is preliminary data.</text>
</comment>
<dbReference type="CDD" id="cd02440">
    <property type="entry name" value="AdoMet_MTases"/>
    <property type="match status" value="1"/>
</dbReference>
<evidence type="ECO:0000259" key="6">
    <source>
        <dbReference type="Pfam" id="PF13649"/>
    </source>
</evidence>
<protein>
    <recommendedName>
        <fullName evidence="5">Trans-aconitate 2-methyltransferase</fullName>
        <ecNumber evidence="5">2.1.1.144</ecNumber>
    </recommendedName>
</protein>
<dbReference type="HAMAP" id="MF_00560">
    <property type="entry name" value="Tran_acon_Me_trans"/>
    <property type="match status" value="1"/>
</dbReference>
<dbReference type="Proteomes" id="UP000659223">
    <property type="component" value="Unassembled WGS sequence"/>
</dbReference>
<sequence>MTTTAATPVWDPEQYLRHSGPRSRPFHDLLARIPLRDPARIADLGCGPGNVTALLAERWPAARVTGLDNSEAMLRQARAGVPGVDFAHADLREWTPDGTYDLIVSSATFQWVRGHAELFPGWVAGLAPGGVFAFTIPGNFDAPSHVLLHELCESAAWRSRLGGLQQPGHVLTPAAYLERLAGLGLAVDAWETTYVHVLPGEDAVLDWTKGTTLRPVLTALAGDTEATSRFLSEYGALLREAYPPGPHGTLFPFRRIFVVGRKGE</sequence>
<dbReference type="InterPro" id="IPR041698">
    <property type="entry name" value="Methyltransf_25"/>
</dbReference>
<evidence type="ECO:0000313" key="7">
    <source>
        <dbReference type="EMBL" id="GGX77346.1"/>
    </source>
</evidence>
<dbReference type="EC" id="2.1.1.144" evidence="5"/>
<feature type="domain" description="Methyltransferase" evidence="6">
    <location>
        <begin position="41"/>
        <end position="130"/>
    </location>
</feature>
<keyword evidence="8" id="KW-1185">Reference proteome</keyword>
<keyword evidence="3 5" id="KW-0808">Transferase</keyword>
<dbReference type="Gene3D" id="1.10.150.290">
    <property type="entry name" value="S-adenosyl-L-methionine-dependent methyltransferases"/>
    <property type="match status" value="1"/>
</dbReference>
<gene>
    <name evidence="5 7" type="primary">tam</name>
    <name evidence="7" type="ORF">GCM10010324_23550</name>
</gene>
<evidence type="ECO:0000256" key="4">
    <source>
        <dbReference type="ARBA" id="ARBA00022691"/>
    </source>
</evidence>
<proteinExistence type="inferred from homology"/>
<evidence type="ECO:0000256" key="1">
    <source>
        <dbReference type="ARBA" id="ARBA00022490"/>
    </source>
</evidence>
<accession>A0ABQ2YAH2</accession>
<dbReference type="InterPro" id="IPR029063">
    <property type="entry name" value="SAM-dependent_MTases_sf"/>
</dbReference>
<comment type="function">
    <text evidence="5">Catalyzes the S-adenosylmethionine monomethyl esterification of trans-aconitate.</text>
</comment>
<keyword evidence="4 5" id="KW-0949">S-adenosyl-L-methionine</keyword>
<comment type="subcellular location">
    <subcellularLocation>
        <location evidence="5">Cytoplasm</location>
    </subcellularLocation>
</comment>
<dbReference type="PANTHER" id="PTHR43861">
    <property type="entry name" value="TRANS-ACONITATE 2-METHYLTRANSFERASE-RELATED"/>
    <property type="match status" value="1"/>
</dbReference>
<dbReference type="SUPFAM" id="SSF53335">
    <property type="entry name" value="S-adenosyl-L-methionine-dependent methyltransferases"/>
    <property type="match status" value="1"/>
</dbReference>
<evidence type="ECO:0000313" key="8">
    <source>
        <dbReference type="Proteomes" id="UP000659223"/>
    </source>
</evidence>
<dbReference type="InterPro" id="IPR023506">
    <property type="entry name" value="Trans-aconitate_MeTrfase"/>
</dbReference>
<dbReference type="NCBIfam" id="NF010703">
    <property type="entry name" value="PRK14103.1"/>
    <property type="match status" value="1"/>
</dbReference>
<comment type="similarity">
    <text evidence="5">Belongs to the methyltransferase superfamily. Tam family.</text>
</comment>
<name>A0ABQ2YAH2_9ACTN</name>
<evidence type="ECO:0000256" key="3">
    <source>
        <dbReference type="ARBA" id="ARBA00022679"/>
    </source>
</evidence>
<dbReference type="PANTHER" id="PTHR43861:SF1">
    <property type="entry name" value="TRANS-ACONITATE 2-METHYLTRANSFERASE"/>
    <property type="match status" value="1"/>
</dbReference>
<keyword evidence="2 5" id="KW-0489">Methyltransferase</keyword>